<name>A0A0N0BH56_9HYME</name>
<organism evidence="2 3">
    <name type="scientific">Melipona quadrifasciata</name>
    <dbReference type="NCBI Taxonomy" id="166423"/>
    <lineage>
        <taxon>Eukaryota</taxon>
        <taxon>Metazoa</taxon>
        <taxon>Ecdysozoa</taxon>
        <taxon>Arthropoda</taxon>
        <taxon>Hexapoda</taxon>
        <taxon>Insecta</taxon>
        <taxon>Pterygota</taxon>
        <taxon>Neoptera</taxon>
        <taxon>Endopterygota</taxon>
        <taxon>Hymenoptera</taxon>
        <taxon>Apocrita</taxon>
        <taxon>Aculeata</taxon>
        <taxon>Apoidea</taxon>
        <taxon>Anthophila</taxon>
        <taxon>Apidae</taxon>
        <taxon>Melipona</taxon>
    </lineage>
</organism>
<dbReference type="Proteomes" id="UP000053105">
    <property type="component" value="Unassembled WGS sequence"/>
</dbReference>
<proteinExistence type="predicted"/>
<evidence type="ECO:0000313" key="2">
    <source>
        <dbReference type="EMBL" id="KOX75754.1"/>
    </source>
</evidence>
<feature type="region of interest" description="Disordered" evidence="1">
    <location>
        <begin position="386"/>
        <end position="412"/>
    </location>
</feature>
<sequence>MQRLFLKSYNIDNLLLCQCCFLVGLLVLLFEIIETGNGYKLIRPYKYYQRRPWSRPRWHADHKSSKLYHSKRISPEDHYARRPSYNRYGSAVGDDFNGRVENHPYTIVIQLPKEEDKHRGDSFGQRKRKFERTTGSGYIEDEDEAESKVVNVDDRKVQIKMVKGENSKLHIKISRSDNEKNREIIDRTNETGVDSPSLPKIHASFTRPVQQSTTGGNLERKQLSKGVEILTCQNCGTLRNLEDTAKIKRIASPVTPFERWSSASDMMVQDNVYGVDAETSRDAPVRIRRGCLTGRGDTSELLVKGVQLGRNVLTDEGVEDDLEQGPMPEYPEQLQPGPTDSSASSGLSAGGRNRQASMSEWIPLSRPSARHHSIASRAHMVIPAQRAASMKPAVRKVRSASTDALKERGTRKAAAKNRFAAWQRGKSKHGFHRCFEFLQSGDTTLNVEMQQKLQKHVCGTKTTTSFVTLGQKRIEVENAIGIHSQTGLHRALQFKRHAVCKTQATLHDNHLLLKKNIGLLADLNVKLHASKRSELLQQLCINL</sequence>
<keyword evidence="3" id="KW-1185">Reference proteome</keyword>
<dbReference type="AlphaFoldDB" id="A0A0N0BH56"/>
<accession>A0A0N0BH56</accession>
<evidence type="ECO:0000256" key="1">
    <source>
        <dbReference type="SAM" id="MobiDB-lite"/>
    </source>
</evidence>
<gene>
    <name evidence="2" type="ORF">WN51_12081</name>
</gene>
<evidence type="ECO:0000313" key="3">
    <source>
        <dbReference type="Proteomes" id="UP000053105"/>
    </source>
</evidence>
<dbReference type="OrthoDB" id="7602942at2759"/>
<protein>
    <submittedName>
        <fullName evidence="2">Uncharacterized protein</fullName>
    </submittedName>
</protein>
<reference evidence="2 3" key="1">
    <citation type="submission" date="2015-07" db="EMBL/GenBank/DDBJ databases">
        <title>The genome of Melipona quadrifasciata.</title>
        <authorList>
            <person name="Pan H."/>
            <person name="Kapheim K."/>
        </authorList>
    </citation>
    <scope>NUCLEOTIDE SEQUENCE [LARGE SCALE GENOMIC DNA]</scope>
    <source>
        <strain evidence="2">0111107301</strain>
        <tissue evidence="2">Whole body</tissue>
    </source>
</reference>
<feature type="compositionally biased region" description="Low complexity" evidence="1">
    <location>
        <begin position="341"/>
        <end position="351"/>
    </location>
</feature>
<feature type="region of interest" description="Disordered" evidence="1">
    <location>
        <begin position="315"/>
        <end position="355"/>
    </location>
</feature>
<dbReference type="EMBL" id="KQ435759">
    <property type="protein sequence ID" value="KOX75754.1"/>
    <property type="molecule type" value="Genomic_DNA"/>
</dbReference>